<dbReference type="PANTHER" id="PTHR43363:SF1">
    <property type="entry name" value="HYPOXANTHINE-GUANINE PHOSPHORIBOSYLTRANSFERASE"/>
    <property type="match status" value="1"/>
</dbReference>
<evidence type="ECO:0000256" key="1">
    <source>
        <dbReference type="ARBA" id="ARBA00022676"/>
    </source>
</evidence>
<feature type="domain" description="Phosphoribosyltransferase" evidence="3">
    <location>
        <begin position="8"/>
        <end position="150"/>
    </location>
</feature>
<proteinExistence type="predicted"/>
<dbReference type="AlphaFoldDB" id="A0A383C7P1"/>
<dbReference type="Pfam" id="PF00156">
    <property type="entry name" value="Pribosyltran"/>
    <property type="match status" value="1"/>
</dbReference>
<dbReference type="CDD" id="cd06223">
    <property type="entry name" value="PRTases_typeI"/>
    <property type="match status" value="1"/>
</dbReference>
<dbReference type="InterPro" id="IPR029057">
    <property type="entry name" value="PRTase-like"/>
</dbReference>
<dbReference type="GO" id="GO:0016757">
    <property type="term" value="F:glycosyltransferase activity"/>
    <property type="evidence" value="ECO:0007669"/>
    <property type="project" value="UniProtKB-KW"/>
</dbReference>
<sequence length="182" mass="21470">MKYIWYSWKDMMLDVNALVRQLVLSDYKPAVIVGIARGGLTPGVMISHWLNLPFKPIHASLRDFPHWETYLPKPTDDKVLVVDDICDSGETFLKMTDHINGPREKSPMISNTEVRFATLWWNNECDFKPHYWVRDCAKDSGKIWIHFPWEAWWSSPLHNNFENVSEGEINEENFRHSNIRRP</sequence>
<name>A0A383C7P1_9ZZZZ</name>
<dbReference type="InterPro" id="IPR000836">
    <property type="entry name" value="PRTase_dom"/>
</dbReference>
<evidence type="ECO:0000313" key="4">
    <source>
        <dbReference type="EMBL" id="SVE28416.1"/>
    </source>
</evidence>
<accession>A0A383C7P1</accession>
<organism evidence="4">
    <name type="scientific">marine metagenome</name>
    <dbReference type="NCBI Taxonomy" id="408172"/>
    <lineage>
        <taxon>unclassified sequences</taxon>
        <taxon>metagenomes</taxon>
        <taxon>ecological metagenomes</taxon>
    </lineage>
</organism>
<protein>
    <recommendedName>
        <fullName evidence="3">Phosphoribosyltransferase domain-containing protein</fullName>
    </recommendedName>
</protein>
<gene>
    <name evidence="4" type="ORF">METZ01_LOCUS481270</name>
</gene>
<keyword evidence="1" id="KW-0328">Glycosyltransferase</keyword>
<feature type="non-terminal residue" evidence="4">
    <location>
        <position position="182"/>
    </location>
</feature>
<dbReference type="EMBL" id="UINC01206680">
    <property type="protein sequence ID" value="SVE28416.1"/>
    <property type="molecule type" value="Genomic_DNA"/>
</dbReference>
<dbReference type="PANTHER" id="PTHR43363">
    <property type="entry name" value="HYPOXANTHINE PHOSPHORIBOSYLTRANSFERASE"/>
    <property type="match status" value="1"/>
</dbReference>
<reference evidence="4" key="1">
    <citation type="submission" date="2018-05" db="EMBL/GenBank/DDBJ databases">
        <authorList>
            <person name="Lanie J.A."/>
            <person name="Ng W.-L."/>
            <person name="Kazmierczak K.M."/>
            <person name="Andrzejewski T.M."/>
            <person name="Davidsen T.M."/>
            <person name="Wayne K.J."/>
            <person name="Tettelin H."/>
            <person name="Glass J.I."/>
            <person name="Rusch D."/>
            <person name="Podicherti R."/>
            <person name="Tsui H.-C.T."/>
            <person name="Winkler M.E."/>
        </authorList>
    </citation>
    <scope>NUCLEOTIDE SEQUENCE</scope>
</reference>
<dbReference type="Gene3D" id="3.40.50.2020">
    <property type="match status" value="1"/>
</dbReference>
<dbReference type="SUPFAM" id="SSF53271">
    <property type="entry name" value="PRTase-like"/>
    <property type="match status" value="1"/>
</dbReference>
<keyword evidence="2" id="KW-0808">Transferase</keyword>
<evidence type="ECO:0000259" key="3">
    <source>
        <dbReference type="Pfam" id="PF00156"/>
    </source>
</evidence>
<evidence type="ECO:0000256" key="2">
    <source>
        <dbReference type="ARBA" id="ARBA00022679"/>
    </source>
</evidence>